<comment type="caution">
    <text evidence="1">The sequence shown here is derived from an EMBL/GenBank/DDBJ whole genome shotgun (WGS) entry which is preliminary data.</text>
</comment>
<dbReference type="EMBL" id="JASSZA010000012">
    <property type="protein sequence ID" value="KAK2096741.1"/>
    <property type="molecule type" value="Genomic_DNA"/>
</dbReference>
<gene>
    <name evidence="1" type="ORF">P7K49_025775</name>
</gene>
<dbReference type="Proteomes" id="UP001266305">
    <property type="component" value="Unassembled WGS sequence"/>
</dbReference>
<name>A0ABQ9UIL3_SAGOE</name>
<evidence type="ECO:0000313" key="2">
    <source>
        <dbReference type="Proteomes" id="UP001266305"/>
    </source>
</evidence>
<accession>A0ABQ9UIL3</accession>
<evidence type="ECO:0000313" key="1">
    <source>
        <dbReference type="EMBL" id="KAK2096741.1"/>
    </source>
</evidence>
<organism evidence="1 2">
    <name type="scientific">Saguinus oedipus</name>
    <name type="common">Cotton-top tamarin</name>
    <name type="synonym">Oedipomidas oedipus</name>
    <dbReference type="NCBI Taxonomy" id="9490"/>
    <lineage>
        <taxon>Eukaryota</taxon>
        <taxon>Metazoa</taxon>
        <taxon>Chordata</taxon>
        <taxon>Craniata</taxon>
        <taxon>Vertebrata</taxon>
        <taxon>Euteleostomi</taxon>
        <taxon>Mammalia</taxon>
        <taxon>Eutheria</taxon>
        <taxon>Euarchontoglires</taxon>
        <taxon>Primates</taxon>
        <taxon>Haplorrhini</taxon>
        <taxon>Platyrrhini</taxon>
        <taxon>Cebidae</taxon>
        <taxon>Callitrichinae</taxon>
        <taxon>Saguinus</taxon>
    </lineage>
</organism>
<keyword evidence="2" id="KW-1185">Reference proteome</keyword>
<protein>
    <submittedName>
        <fullName evidence="1">Uncharacterized protein</fullName>
    </submittedName>
</protein>
<sequence>MLEKDKGEEGKNVLQWPKAALLSCVSGDSGSMQSLLLLEAFPDHLPPRRVWEPFCRALGPGPSRAPITLTARLRTVITPARRQAAWGNGGASLAVPGAPARAQCRECVHRLE</sequence>
<reference evidence="1 2" key="1">
    <citation type="submission" date="2023-05" db="EMBL/GenBank/DDBJ databases">
        <title>B98-5 Cell Line De Novo Hybrid Assembly: An Optical Mapping Approach.</title>
        <authorList>
            <person name="Kananen K."/>
            <person name="Auerbach J.A."/>
            <person name="Kautto E."/>
            <person name="Blachly J.S."/>
        </authorList>
    </citation>
    <scope>NUCLEOTIDE SEQUENCE [LARGE SCALE GENOMIC DNA]</scope>
    <source>
        <strain evidence="1">B95-8</strain>
        <tissue evidence="1">Cell line</tissue>
    </source>
</reference>
<proteinExistence type="predicted"/>